<dbReference type="AlphaFoldDB" id="A0A9Q0PW22"/>
<proteinExistence type="predicted"/>
<gene>
    <name evidence="2" type="ORF">OIU74_014332</name>
</gene>
<evidence type="ECO:0000313" key="2">
    <source>
        <dbReference type="EMBL" id="KAJ6695166.1"/>
    </source>
</evidence>
<accession>A0A9Q0PW22</accession>
<name>A0A9Q0PW22_9ROSI</name>
<feature type="region of interest" description="Disordered" evidence="1">
    <location>
        <begin position="1"/>
        <end position="20"/>
    </location>
</feature>
<reference evidence="2" key="2">
    <citation type="journal article" date="2023" name="Int. J. Mol. Sci.">
        <title>De Novo Assembly and Annotation of 11 Diverse Shrub Willow (Salix) Genomes Reveals Novel Gene Organization in Sex-Linked Regions.</title>
        <authorList>
            <person name="Hyden B."/>
            <person name="Feng K."/>
            <person name="Yates T.B."/>
            <person name="Jawdy S."/>
            <person name="Cereghino C."/>
            <person name="Smart L.B."/>
            <person name="Muchero W."/>
        </authorList>
    </citation>
    <scope>NUCLEOTIDE SEQUENCE</scope>
    <source>
        <tissue evidence="2">Shoot tip</tissue>
    </source>
</reference>
<dbReference type="Proteomes" id="UP001151752">
    <property type="component" value="Chromosome 3"/>
</dbReference>
<evidence type="ECO:0000313" key="3">
    <source>
        <dbReference type="Proteomes" id="UP001151752"/>
    </source>
</evidence>
<organism evidence="2 3">
    <name type="scientific">Salix koriyanagi</name>
    <dbReference type="NCBI Taxonomy" id="2511006"/>
    <lineage>
        <taxon>Eukaryota</taxon>
        <taxon>Viridiplantae</taxon>
        <taxon>Streptophyta</taxon>
        <taxon>Embryophyta</taxon>
        <taxon>Tracheophyta</taxon>
        <taxon>Spermatophyta</taxon>
        <taxon>Magnoliopsida</taxon>
        <taxon>eudicotyledons</taxon>
        <taxon>Gunneridae</taxon>
        <taxon>Pentapetalae</taxon>
        <taxon>rosids</taxon>
        <taxon>fabids</taxon>
        <taxon>Malpighiales</taxon>
        <taxon>Salicaceae</taxon>
        <taxon>Saliceae</taxon>
        <taxon>Salix</taxon>
    </lineage>
</organism>
<protein>
    <submittedName>
        <fullName evidence="2">Uncharacterized protein</fullName>
    </submittedName>
</protein>
<keyword evidence="3" id="KW-1185">Reference proteome</keyword>
<evidence type="ECO:0000256" key="1">
    <source>
        <dbReference type="SAM" id="MobiDB-lite"/>
    </source>
</evidence>
<dbReference type="EMBL" id="JAPFFM010000017">
    <property type="protein sequence ID" value="KAJ6695166.1"/>
    <property type="molecule type" value="Genomic_DNA"/>
</dbReference>
<comment type="caution">
    <text evidence="2">The sequence shown here is derived from an EMBL/GenBank/DDBJ whole genome shotgun (WGS) entry which is preliminary data.</text>
</comment>
<reference evidence="2" key="1">
    <citation type="submission" date="2022-11" db="EMBL/GenBank/DDBJ databases">
        <authorList>
            <person name="Hyden B.L."/>
            <person name="Feng K."/>
            <person name="Yates T."/>
            <person name="Jawdy S."/>
            <person name="Smart L.B."/>
            <person name="Muchero W."/>
        </authorList>
    </citation>
    <scope>NUCLEOTIDE SEQUENCE</scope>
    <source>
        <tissue evidence="2">Shoot tip</tissue>
    </source>
</reference>
<sequence length="79" mass="9691">MQKKNYLFEQNPKIPPDRLGCRVPQQHKDWEARTWQDPNKKSHTNPFMILWFHLNRMDFMAHALKNQYLPNDNRISKTR</sequence>